<reference evidence="2" key="1">
    <citation type="submission" date="2022-11" db="UniProtKB">
        <authorList>
            <consortium name="WormBaseParasite"/>
        </authorList>
    </citation>
    <scope>IDENTIFICATION</scope>
</reference>
<dbReference type="AlphaFoldDB" id="A0A915HZS4"/>
<dbReference type="WBParaSite" id="nRc.2.0.1.t07073-RA">
    <property type="protein sequence ID" value="nRc.2.0.1.t07073-RA"/>
    <property type="gene ID" value="nRc.2.0.1.g07073"/>
</dbReference>
<dbReference type="Gene3D" id="2.60.40.10">
    <property type="entry name" value="Immunoglobulins"/>
    <property type="match status" value="1"/>
</dbReference>
<keyword evidence="1" id="KW-1185">Reference proteome</keyword>
<accession>A0A915HZS4</accession>
<evidence type="ECO:0000313" key="2">
    <source>
        <dbReference type="WBParaSite" id="nRc.2.0.1.t07073-RA"/>
    </source>
</evidence>
<organism evidence="1 2">
    <name type="scientific">Romanomermis culicivorax</name>
    <name type="common">Nematode worm</name>
    <dbReference type="NCBI Taxonomy" id="13658"/>
    <lineage>
        <taxon>Eukaryota</taxon>
        <taxon>Metazoa</taxon>
        <taxon>Ecdysozoa</taxon>
        <taxon>Nematoda</taxon>
        <taxon>Enoplea</taxon>
        <taxon>Dorylaimia</taxon>
        <taxon>Mermithida</taxon>
        <taxon>Mermithoidea</taxon>
        <taxon>Mermithidae</taxon>
        <taxon>Romanomermis</taxon>
    </lineage>
</organism>
<name>A0A915HZS4_ROMCU</name>
<protein>
    <submittedName>
        <fullName evidence="2">Uncharacterized protein</fullName>
    </submittedName>
</protein>
<dbReference type="Proteomes" id="UP000887565">
    <property type="component" value="Unplaced"/>
</dbReference>
<sequence>MGYSFGLLIFGLYQDYLIKTLVYLTLEPFDFSSVDASQDRVTVEWLVAKGNVFAKEWFQDDGAIVRRRNIPVQYNT</sequence>
<proteinExistence type="predicted"/>
<dbReference type="InterPro" id="IPR013783">
    <property type="entry name" value="Ig-like_fold"/>
</dbReference>
<evidence type="ECO:0000313" key="1">
    <source>
        <dbReference type="Proteomes" id="UP000887565"/>
    </source>
</evidence>